<dbReference type="Proteomes" id="UP000886814">
    <property type="component" value="Unassembled WGS sequence"/>
</dbReference>
<sequence length="56" mass="6716">MMKMLFYMFINTSVGEEVKRILNDLFPGLIKEPKRVPVRVPVPQPENGRRRDPRYR</sequence>
<reference evidence="1" key="1">
    <citation type="journal article" date="2021" name="PeerJ">
        <title>Extensive microbial diversity within the chicken gut microbiome revealed by metagenomics and culture.</title>
        <authorList>
            <person name="Gilroy R."/>
            <person name="Ravi A."/>
            <person name="Getino M."/>
            <person name="Pursley I."/>
            <person name="Horton D.L."/>
            <person name="Alikhan N.F."/>
            <person name="Baker D."/>
            <person name="Gharbi K."/>
            <person name="Hall N."/>
            <person name="Watson M."/>
            <person name="Adriaenssens E.M."/>
            <person name="Foster-Nyarko E."/>
            <person name="Jarju S."/>
            <person name="Secka A."/>
            <person name="Antonio M."/>
            <person name="Oren A."/>
            <person name="Chaudhuri R.R."/>
            <person name="La Ragione R."/>
            <person name="Hildebrand F."/>
            <person name="Pallen M.J."/>
        </authorList>
    </citation>
    <scope>NUCLEOTIDE SEQUENCE</scope>
    <source>
        <strain evidence="1">CHK195-9823</strain>
    </source>
</reference>
<protein>
    <submittedName>
        <fullName evidence="1">Uncharacterized protein</fullName>
    </submittedName>
</protein>
<organism evidence="1 2">
    <name type="scientific">Candidatus Blautia stercorigallinarum</name>
    <dbReference type="NCBI Taxonomy" id="2838501"/>
    <lineage>
        <taxon>Bacteria</taxon>
        <taxon>Bacillati</taxon>
        <taxon>Bacillota</taxon>
        <taxon>Clostridia</taxon>
        <taxon>Lachnospirales</taxon>
        <taxon>Lachnospiraceae</taxon>
        <taxon>Blautia</taxon>
    </lineage>
</organism>
<reference evidence="1" key="2">
    <citation type="submission" date="2021-04" db="EMBL/GenBank/DDBJ databases">
        <authorList>
            <person name="Gilroy R."/>
        </authorList>
    </citation>
    <scope>NUCLEOTIDE SEQUENCE</scope>
    <source>
        <strain evidence="1">CHK195-9823</strain>
    </source>
</reference>
<accession>A0A9D1TGT1</accession>
<proteinExistence type="predicted"/>
<dbReference type="EMBL" id="DXIQ01000064">
    <property type="protein sequence ID" value="HIV39346.1"/>
    <property type="molecule type" value="Genomic_DNA"/>
</dbReference>
<evidence type="ECO:0000313" key="1">
    <source>
        <dbReference type="EMBL" id="HIV39346.1"/>
    </source>
</evidence>
<comment type="caution">
    <text evidence="1">The sequence shown here is derived from an EMBL/GenBank/DDBJ whole genome shotgun (WGS) entry which is preliminary data.</text>
</comment>
<dbReference type="AlphaFoldDB" id="A0A9D1TGT1"/>
<gene>
    <name evidence="1" type="ORF">H9747_10195</name>
</gene>
<evidence type="ECO:0000313" key="2">
    <source>
        <dbReference type="Proteomes" id="UP000886814"/>
    </source>
</evidence>
<name>A0A9D1TGT1_9FIRM</name>